<proteinExistence type="predicted"/>
<reference evidence="3" key="2">
    <citation type="submission" date="2025-08" db="UniProtKB">
        <authorList>
            <consortium name="RefSeq"/>
        </authorList>
    </citation>
    <scope>IDENTIFICATION</scope>
</reference>
<dbReference type="STRING" id="3635.A0A1U8K5N9"/>
<sequence length="102" mass="11654">MDEEEEEVDNDEGGFPELESTGHLMSTEEEIDGHEHGEDRDDDDHGETGEEELGVEEDGEYEDEEEGEEELTDTSFLAMDLKLALQIMQHLIVLDSFWLAEH</sequence>
<feature type="region of interest" description="Disordered" evidence="1">
    <location>
        <begin position="1"/>
        <end position="73"/>
    </location>
</feature>
<reference evidence="2" key="1">
    <citation type="journal article" date="2020" name="Nat. Genet.">
        <title>Genomic diversifications of five Gossypium allopolyploid species and their impact on cotton improvement.</title>
        <authorList>
            <person name="Chen Z.J."/>
            <person name="Sreedasyam A."/>
            <person name="Ando A."/>
            <person name="Song Q."/>
            <person name="De Santiago L.M."/>
            <person name="Hulse-Kemp A.M."/>
            <person name="Ding M."/>
            <person name="Ye W."/>
            <person name="Kirkbride R.C."/>
            <person name="Jenkins J."/>
            <person name="Plott C."/>
            <person name="Lovell J."/>
            <person name="Lin Y.M."/>
            <person name="Vaughn R."/>
            <person name="Liu B."/>
            <person name="Simpson S."/>
            <person name="Scheffler B.E."/>
            <person name="Wen L."/>
            <person name="Saski C.A."/>
            <person name="Grover C.E."/>
            <person name="Hu G."/>
            <person name="Conover J.L."/>
            <person name="Carlson J.W."/>
            <person name="Shu S."/>
            <person name="Boston L.B."/>
            <person name="Williams M."/>
            <person name="Peterson D.G."/>
            <person name="McGee K."/>
            <person name="Jones D.C."/>
            <person name="Wendel J.F."/>
            <person name="Stelly D.M."/>
            <person name="Grimwood J."/>
            <person name="Schmutz J."/>
        </authorList>
    </citation>
    <scope>NUCLEOTIDE SEQUENCE [LARGE SCALE GENOMIC DNA]</scope>
    <source>
        <strain evidence="2">cv. TM-1</strain>
    </source>
</reference>
<dbReference type="KEGG" id="ghi:107913686"/>
<keyword evidence="2" id="KW-1185">Reference proteome</keyword>
<dbReference type="AlphaFoldDB" id="A0A1U8K5N9"/>
<dbReference type="RefSeq" id="XP_016697831.1">
    <property type="nucleotide sequence ID" value="XM_016842342.2"/>
</dbReference>
<name>A0A1U8K5N9_GOSHI</name>
<protein>
    <submittedName>
        <fullName evidence="3">Acidic leucine-rich nuclear phosphoprotein 32-related protein isoform X1</fullName>
    </submittedName>
</protein>
<organism evidence="2 3">
    <name type="scientific">Gossypium hirsutum</name>
    <name type="common">Upland cotton</name>
    <name type="synonym">Gossypium mexicanum</name>
    <dbReference type="NCBI Taxonomy" id="3635"/>
    <lineage>
        <taxon>Eukaryota</taxon>
        <taxon>Viridiplantae</taxon>
        <taxon>Streptophyta</taxon>
        <taxon>Embryophyta</taxon>
        <taxon>Tracheophyta</taxon>
        <taxon>Spermatophyta</taxon>
        <taxon>Magnoliopsida</taxon>
        <taxon>eudicotyledons</taxon>
        <taxon>Gunneridae</taxon>
        <taxon>Pentapetalae</taxon>
        <taxon>rosids</taxon>
        <taxon>malvids</taxon>
        <taxon>Malvales</taxon>
        <taxon>Malvaceae</taxon>
        <taxon>Malvoideae</taxon>
        <taxon>Gossypium</taxon>
    </lineage>
</organism>
<evidence type="ECO:0000313" key="2">
    <source>
        <dbReference type="Proteomes" id="UP000818029"/>
    </source>
</evidence>
<dbReference type="GeneID" id="107913686"/>
<dbReference type="Proteomes" id="UP000818029">
    <property type="component" value="Chromosome D11"/>
</dbReference>
<evidence type="ECO:0000256" key="1">
    <source>
        <dbReference type="SAM" id="MobiDB-lite"/>
    </source>
</evidence>
<feature type="compositionally biased region" description="Acidic residues" evidence="1">
    <location>
        <begin position="1"/>
        <end position="14"/>
    </location>
</feature>
<dbReference type="PaxDb" id="3635-A0A1U8K5N9"/>
<gene>
    <name evidence="3" type="primary">LOC107913686</name>
</gene>
<feature type="compositionally biased region" description="Acidic residues" evidence="1">
    <location>
        <begin position="40"/>
        <end position="72"/>
    </location>
</feature>
<accession>A0A1U8K5N9</accession>
<evidence type="ECO:0000313" key="3">
    <source>
        <dbReference type="RefSeq" id="XP_016697831.1"/>
    </source>
</evidence>